<dbReference type="AlphaFoldDB" id="A0A2T0SPQ3"/>
<dbReference type="EMBL" id="PVTF01000014">
    <property type="protein sequence ID" value="PRY35401.1"/>
    <property type="molecule type" value="Genomic_DNA"/>
</dbReference>
<dbReference type="Proteomes" id="UP000239494">
    <property type="component" value="Unassembled WGS sequence"/>
</dbReference>
<dbReference type="Gene3D" id="3.30.70.1230">
    <property type="entry name" value="Nucleotide cyclase"/>
    <property type="match status" value="1"/>
</dbReference>
<evidence type="ECO:0008006" key="3">
    <source>
        <dbReference type="Google" id="ProtNLM"/>
    </source>
</evidence>
<comment type="caution">
    <text evidence="1">The sequence shown here is derived from an EMBL/GenBank/DDBJ whole genome shotgun (WGS) entry which is preliminary data.</text>
</comment>
<name>A0A2T0SPQ3_9PSEU</name>
<evidence type="ECO:0000313" key="2">
    <source>
        <dbReference type="Proteomes" id="UP000239494"/>
    </source>
</evidence>
<accession>A0A2T0SPQ3</accession>
<reference evidence="1 2" key="1">
    <citation type="submission" date="2018-03" db="EMBL/GenBank/DDBJ databases">
        <title>Genomic Encyclopedia of Archaeal and Bacterial Type Strains, Phase II (KMG-II): from individual species to whole genera.</title>
        <authorList>
            <person name="Goeker M."/>
        </authorList>
    </citation>
    <scope>NUCLEOTIDE SEQUENCE [LARGE SCALE GENOMIC DNA]</scope>
    <source>
        <strain evidence="1 2">DSM 44720</strain>
    </source>
</reference>
<protein>
    <recommendedName>
        <fullName evidence="3">Guanylate cyclase domain-containing protein</fullName>
    </recommendedName>
</protein>
<keyword evidence="2" id="KW-1185">Reference proteome</keyword>
<dbReference type="OrthoDB" id="3482507at2"/>
<sequence length="193" mass="21898">MDENLTHHSLVIADIAGYGMRSDEDQRWLRKELYTVLETAMAASGIDWPHDMTQDRGDSIILLIPATVPKRRITERLVHNLERELDRHARRSTAPVRMKLRLALHAGEVARDGRGWIGRDLNTACRLVDLPAGREALAAAPEANLAVVVSDSWYRGVVFQDPVLVEHFAFRRVPFVVKEVDDHAWIHVPRTTS</sequence>
<dbReference type="SUPFAM" id="SSF55073">
    <property type="entry name" value="Nucleotide cyclase"/>
    <property type="match status" value="1"/>
</dbReference>
<proteinExistence type="predicted"/>
<dbReference type="InterPro" id="IPR029787">
    <property type="entry name" value="Nucleotide_cyclase"/>
</dbReference>
<gene>
    <name evidence="1" type="ORF">CLV43_114320</name>
</gene>
<evidence type="ECO:0000313" key="1">
    <source>
        <dbReference type="EMBL" id="PRY35401.1"/>
    </source>
</evidence>
<organism evidence="1 2">
    <name type="scientific">Umezawaea tangerina</name>
    <dbReference type="NCBI Taxonomy" id="84725"/>
    <lineage>
        <taxon>Bacteria</taxon>
        <taxon>Bacillati</taxon>
        <taxon>Actinomycetota</taxon>
        <taxon>Actinomycetes</taxon>
        <taxon>Pseudonocardiales</taxon>
        <taxon>Pseudonocardiaceae</taxon>
        <taxon>Umezawaea</taxon>
    </lineage>
</organism>